<dbReference type="AlphaFoldDB" id="A0A176YF22"/>
<keyword evidence="3" id="KW-1185">Reference proteome</keyword>
<dbReference type="EMBL" id="LUUB01000094">
    <property type="protein sequence ID" value="OAF02722.1"/>
    <property type="molecule type" value="Genomic_DNA"/>
</dbReference>
<gene>
    <name evidence="2" type="ORF">AYJ54_25960</name>
</gene>
<name>A0A176YF22_9BRAD</name>
<comment type="caution">
    <text evidence="2">The sequence shown here is derived from an EMBL/GenBank/DDBJ whole genome shotgun (WGS) entry which is preliminary data.</text>
</comment>
<organism evidence="2 3">
    <name type="scientific">Bradyrhizobium centrolobii</name>
    <dbReference type="NCBI Taxonomy" id="1505087"/>
    <lineage>
        <taxon>Bacteria</taxon>
        <taxon>Pseudomonadati</taxon>
        <taxon>Pseudomonadota</taxon>
        <taxon>Alphaproteobacteria</taxon>
        <taxon>Hyphomicrobiales</taxon>
        <taxon>Nitrobacteraceae</taxon>
        <taxon>Bradyrhizobium</taxon>
    </lineage>
</organism>
<dbReference type="Proteomes" id="UP000076959">
    <property type="component" value="Unassembled WGS sequence"/>
</dbReference>
<sequence length="100" mass="10822">MMMCVPRGEQSAGDRGGQPPRGPTPGHALVHGPQISRAGRDFLLEALLQQSVEEGDRGRRRQFCARRSVAALAAIKVNGRGDGAGLRNVTREQGRKLFMT</sequence>
<evidence type="ECO:0000256" key="1">
    <source>
        <dbReference type="SAM" id="MobiDB-lite"/>
    </source>
</evidence>
<proteinExistence type="predicted"/>
<protein>
    <submittedName>
        <fullName evidence="2">Uncharacterized protein</fullName>
    </submittedName>
</protein>
<evidence type="ECO:0000313" key="2">
    <source>
        <dbReference type="EMBL" id="OAF02722.1"/>
    </source>
</evidence>
<evidence type="ECO:0000313" key="3">
    <source>
        <dbReference type="Proteomes" id="UP000076959"/>
    </source>
</evidence>
<reference evidence="2 3" key="1">
    <citation type="submission" date="2016-03" db="EMBL/GenBank/DDBJ databases">
        <title>Draft Genome Sequence of the Strain BR 10245 (Bradyrhizobium sp.) isolated from nodules of Centrolobium paraense.</title>
        <authorList>
            <person name="Simoes-Araujo J.L.Sr."/>
            <person name="Barauna A.C."/>
            <person name="Silva K."/>
            <person name="Zilli J.E."/>
        </authorList>
    </citation>
    <scope>NUCLEOTIDE SEQUENCE [LARGE SCALE GENOMIC DNA]</scope>
    <source>
        <strain evidence="2 3">BR 10245</strain>
    </source>
</reference>
<dbReference type="STRING" id="1505087.AYJ54_25960"/>
<feature type="region of interest" description="Disordered" evidence="1">
    <location>
        <begin position="1"/>
        <end position="32"/>
    </location>
</feature>
<accession>A0A176YF22</accession>